<dbReference type="GO" id="GO:1990114">
    <property type="term" value="P:RNA polymerase II core complex assembly"/>
    <property type="evidence" value="ECO:0007669"/>
    <property type="project" value="TreeGrafter"/>
</dbReference>
<name>A0A4Z1PGL9_9PEZI</name>
<feature type="region of interest" description="Disordered" evidence="2">
    <location>
        <begin position="60"/>
        <end position="82"/>
    </location>
</feature>
<comment type="caution">
    <text evidence="3">The sequence shown here is derived from an EMBL/GenBank/DDBJ whole genome shotgun (WGS) entry which is preliminary data.</text>
</comment>
<sequence>MASPPPGAQQIKITDLSLPQLNQLKTSLNSDLQTLTQSFQSLRVAQSKFRDCLLSLRKGLGTPTTSSTSGNSSDTLSESTSPQVKQILVPLTSSLYVPGTLANSEKVILDIGTGFFVEKSVKEAEVFYEGKVKELGGNIKEVEGLVAGKGDNLRMVEEVLRGRILEGEGAGAGAGAGDGGQGG</sequence>
<dbReference type="SUPFAM" id="SSF46579">
    <property type="entry name" value="Prefoldin"/>
    <property type="match status" value="1"/>
</dbReference>
<dbReference type="InterPro" id="IPR004127">
    <property type="entry name" value="Prefoldin_subunit_alpha"/>
</dbReference>
<gene>
    <name evidence="3" type="ORF">E6O75_ATG04692</name>
</gene>
<dbReference type="GO" id="GO:0006457">
    <property type="term" value="P:protein folding"/>
    <property type="evidence" value="ECO:0007669"/>
    <property type="project" value="InterPro"/>
</dbReference>
<dbReference type="STRING" id="86259.A0A4Z1PGL9"/>
<dbReference type="GO" id="GO:1990115">
    <property type="term" value="P:RNA polymerase III assembly"/>
    <property type="evidence" value="ECO:0007669"/>
    <property type="project" value="TreeGrafter"/>
</dbReference>
<dbReference type="GO" id="GO:0051082">
    <property type="term" value="F:unfolded protein binding"/>
    <property type="evidence" value="ECO:0007669"/>
    <property type="project" value="InterPro"/>
</dbReference>
<feature type="compositionally biased region" description="Low complexity" evidence="2">
    <location>
        <begin position="62"/>
        <end position="81"/>
    </location>
</feature>
<reference evidence="3 4" key="1">
    <citation type="submission" date="2019-04" db="EMBL/GenBank/DDBJ databases">
        <title>High contiguity whole genome sequence and gene annotation resource for two Venturia nashicola isolates.</title>
        <authorList>
            <person name="Prokchorchik M."/>
            <person name="Won K."/>
            <person name="Lee Y."/>
            <person name="Choi E.D."/>
            <person name="Segonzac C."/>
            <person name="Sohn K.H."/>
        </authorList>
    </citation>
    <scope>NUCLEOTIDE SEQUENCE [LARGE SCALE GENOMIC DNA]</scope>
    <source>
        <strain evidence="3 4">PRI2</strain>
    </source>
</reference>
<dbReference type="CDD" id="cd23157">
    <property type="entry name" value="Prefoldin_5"/>
    <property type="match status" value="1"/>
</dbReference>
<evidence type="ECO:0000256" key="2">
    <source>
        <dbReference type="SAM" id="MobiDB-lite"/>
    </source>
</evidence>
<dbReference type="InterPro" id="IPR009053">
    <property type="entry name" value="Prefoldin"/>
</dbReference>
<dbReference type="InterPro" id="IPR011599">
    <property type="entry name" value="PFD_alpha_archaea"/>
</dbReference>
<organism evidence="3 4">
    <name type="scientific">Venturia nashicola</name>
    <dbReference type="NCBI Taxonomy" id="86259"/>
    <lineage>
        <taxon>Eukaryota</taxon>
        <taxon>Fungi</taxon>
        <taxon>Dikarya</taxon>
        <taxon>Ascomycota</taxon>
        <taxon>Pezizomycotina</taxon>
        <taxon>Dothideomycetes</taxon>
        <taxon>Pleosporomycetidae</taxon>
        <taxon>Venturiales</taxon>
        <taxon>Venturiaceae</taxon>
        <taxon>Venturia</taxon>
    </lineage>
</organism>
<dbReference type="EMBL" id="SNSC02000009">
    <property type="protein sequence ID" value="TID21297.1"/>
    <property type="molecule type" value="Genomic_DNA"/>
</dbReference>
<keyword evidence="4" id="KW-1185">Reference proteome</keyword>
<accession>A0A4Z1PGL9</accession>
<dbReference type="PANTHER" id="PTHR12674">
    <property type="entry name" value="PREFOLDIN SUBUNIT 5"/>
    <property type="match status" value="1"/>
</dbReference>
<dbReference type="PANTHER" id="PTHR12674:SF2">
    <property type="entry name" value="PREFOLDIN SUBUNIT 5"/>
    <property type="match status" value="1"/>
</dbReference>
<dbReference type="NCBIfam" id="TIGR00293">
    <property type="entry name" value="prefoldin subunit alpha"/>
    <property type="match status" value="1"/>
</dbReference>
<dbReference type="Gene3D" id="1.10.287.370">
    <property type="match status" value="1"/>
</dbReference>
<protein>
    <submittedName>
        <fullName evidence="3">Putative prefoldin subunit 5</fullName>
    </submittedName>
</protein>
<dbReference type="GO" id="GO:0016272">
    <property type="term" value="C:prefoldin complex"/>
    <property type="evidence" value="ECO:0007669"/>
    <property type="project" value="InterPro"/>
</dbReference>
<dbReference type="Proteomes" id="UP000298493">
    <property type="component" value="Unassembled WGS sequence"/>
</dbReference>
<proteinExistence type="inferred from homology"/>
<evidence type="ECO:0000256" key="1">
    <source>
        <dbReference type="ARBA" id="ARBA00010048"/>
    </source>
</evidence>
<evidence type="ECO:0000313" key="3">
    <source>
        <dbReference type="EMBL" id="TID21297.1"/>
    </source>
</evidence>
<dbReference type="GO" id="GO:0005737">
    <property type="term" value="C:cytoplasm"/>
    <property type="evidence" value="ECO:0007669"/>
    <property type="project" value="TreeGrafter"/>
</dbReference>
<dbReference type="Pfam" id="PF02996">
    <property type="entry name" value="Prefoldin"/>
    <property type="match status" value="1"/>
</dbReference>
<dbReference type="GO" id="GO:1990113">
    <property type="term" value="P:RNA polymerase I assembly"/>
    <property type="evidence" value="ECO:0007669"/>
    <property type="project" value="TreeGrafter"/>
</dbReference>
<dbReference type="AlphaFoldDB" id="A0A4Z1PGL9"/>
<evidence type="ECO:0000313" key="4">
    <source>
        <dbReference type="Proteomes" id="UP000298493"/>
    </source>
</evidence>
<comment type="similarity">
    <text evidence="1">Belongs to the prefoldin subunit alpha family.</text>
</comment>